<dbReference type="AlphaFoldDB" id="W8C0A8"/>
<sequence>MKFCSSTKGSSCIFIISGIDGPKISASNNPTRFPILARLTARFTATVDFPTPPFPEATTTISVTPGKGARLGKPRAISSCCFGVGCVASVRLQIWKDLNRNIFPIKNNQI</sequence>
<dbReference type="EMBL" id="GAMC01011516">
    <property type="protein sequence ID" value="JAB95039.1"/>
    <property type="molecule type" value="mRNA"/>
</dbReference>
<accession>W8C0A8</accession>
<name>W8C0A8_CERCA</name>
<proteinExistence type="evidence at transcript level"/>
<evidence type="ECO:0000313" key="1">
    <source>
        <dbReference type="EMBL" id="JAB95039.1"/>
    </source>
</evidence>
<reference evidence="1" key="2">
    <citation type="journal article" date="2014" name="BMC Genomics">
        <title>A genomic perspective to assessing quality of mass-reared SIT flies used in Mediterranean fruit fly (Ceratitis capitata) eradication in California.</title>
        <authorList>
            <person name="Calla B."/>
            <person name="Hall B."/>
            <person name="Hou S."/>
            <person name="Geib S.M."/>
        </authorList>
    </citation>
    <scope>NUCLEOTIDE SEQUENCE</scope>
</reference>
<organism evidence="1">
    <name type="scientific">Ceratitis capitata</name>
    <name type="common">Mediterranean fruit fly</name>
    <name type="synonym">Tephritis capitata</name>
    <dbReference type="NCBI Taxonomy" id="7213"/>
    <lineage>
        <taxon>Eukaryota</taxon>
        <taxon>Metazoa</taxon>
        <taxon>Ecdysozoa</taxon>
        <taxon>Arthropoda</taxon>
        <taxon>Hexapoda</taxon>
        <taxon>Insecta</taxon>
        <taxon>Pterygota</taxon>
        <taxon>Neoptera</taxon>
        <taxon>Endopterygota</taxon>
        <taxon>Diptera</taxon>
        <taxon>Brachycera</taxon>
        <taxon>Muscomorpha</taxon>
        <taxon>Tephritoidea</taxon>
        <taxon>Tephritidae</taxon>
        <taxon>Ceratitis</taxon>
        <taxon>Ceratitis</taxon>
    </lineage>
</organism>
<protein>
    <submittedName>
        <fullName evidence="1">Uncharacterized protein</fullName>
    </submittedName>
</protein>
<reference evidence="1" key="1">
    <citation type="submission" date="2013-07" db="EMBL/GenBank/DDBJ databases">
        <authorList>
            <person name="Geib S."/>
        </authorList>
    </citation>
    <scope>NUCLEOTIDE SEQUENCE</scope>
</reference>